<dbReference type="AlphaFoldDB" id="A0A4R4Z4Q9"/>
<reference evidence="1 2" key="1">
    <citation type="submission" date="2019-03" db="EMBL/GenBank/DDBJ databases">
        <title>Draft genome sequences of novel Actinobacteria.</title>
        <authorList>
            <person name="Sahin N."/>
            <person name="Ay H."/>
            <person name="Saygin H."/>
        </authorList>
    </citation>
    <scope>NUCLEOTIDE SEQUENCE [LARGE SCALE GENOMIC DNA]</scope>
    <source>
        <strain evidence="1 2">CH32</strain>
    </source>
</reference>
<keyword evidence="2" id="KW-1185">Reference proteome</keyword>
<evidence type="ECO:0000313" key="2">
    <source>
        <dbReference type="Proteomes" id="UP000295302"/>
    </source>
</evidence>
<proteinExistence type="predicted"/>
<evidence type="ECO:0008006" key="3">
    <source>
        <dbReference type="Google" id="ProtNLM"/>
    </source>
</evidence>
<dbReference type="Proteomes" id="UP000295302">
    <property type="component" value="Unassembled WGS sequence"/>
</dbReference>
<comment type="caution">
    <text evidence="1">The sequence shown here is derived from an EMBL/GenBank/DDBJ whole genome shotgun (WGS) entry which is preliminary data.</text>
</comment>
<organism evidence="1 2">
    <name type="scientific">Nonomuraea terrae</name>
    <dbReference type="NCBI Taxonomy" id="2530383"/>
    <lineage>
        <taxon>Bacteria</taxon>
        <taxon>Bacillati</taxon>
        <taxon>Actinomycetota</taxon>
        <taxon>Actinomycetes</taxon>
        <taxon>Streptosporangiales</taxon>
        <taxon>Streptosporangiaceae</taxon>
        <taxon>Nonomuraea</taxon>
    </lineage>
</organism>
<accession>A0A4R4Z4Q9</accession>
<name>A0A4R4Z4Q9_9ACTN</name>
<protein>
    <recommendedName>
        <fullName evidence="3">ANTAR domain-containing protein</fullName>
    </recommendedName>
</protein>
<gene>
    <name evidence="1" type="ORF">E1286_08135</name>
</gene>
<evidence type="ECO:0000313" key="1">
    <source>
        <dbReference type="EMBL" id="TDD53013.1"/>
    </source>
</evidence>
<dbReference type="EMBL" id="SMKQ01000014">
    <property type="protein sequence ID" value="TDD53013.1"/>
    <property type="molecule type" value="Genomic_DNA"/>
</dbReference>
<dbReference type="RefSeq" id="WP_132610291.1">
    <property type="nucleotide sequence ID" value="NZ_SMKQ01000014.1"/>
</dbReference>
<sequence length="69" mass="7792">MLGILRQLTDAHNRELHTMHEIVIGQTTEALASLLRECNWPRGMALQAINHAMVNHTTLRQAKYACQIG</sequence>